<reference evidence="2" key="1">
    <citation type="journal article" date="2020" name="Nature">
        <title>Giant virus diversity and host interactions through global metagenomics.</title>
        <authorList>
            <person name="Schulz F."/>
            <person name="Roux S."/>
            <person name="Paez-Espino D."/>
            <person name="Jungbluth S."/>
            <person name="Walsh D.A."/>
            <person name="Denef V.J."/>
            <person name="McMahon K.D."/>
            <person name="Konstantinidis K.T."/>
            <person name="Eloe-Fadrosh E.A."/>
            <person name="Kyrpides N.C."/>
            <person name="Woyke T."/>
        </authorList>
    </citation>
    <scope>NUCLEOTIDE SEQUENCE</scope>
    <source>
        <strain evidence="2">GVMAG-M-3300027759-42</strain>
    </source>
</reference>
<protein>
    <recommendedName>
        <fullName evidence="1">DUF7788 domain-containing protein</fullName>
    </recommendedName>
</protein>
<dbReference type="InterPro" id="IPR056690">
    <property type="entry name" value="DUF7788"/>
</dbReference>
<sequence>MDIEEFPYLNTTDLSYHFQEQIVYLYLNIMRKTNDFVVKELASQFRELLLLLKQEMVKHRCSGLFHDGFKYNQYIDLAYRLVAHTRDIVGGKGEHELFYMLVYELHRVFPTLSIYLLHNYIGVYKVGSSLGNNIDCKLGCWRDVKYLCNYVRNVSPKGSDDSIIDICIELMNNQLKKDIESWRFSVNAGSRKHISNIAKWIPREKRRFNWLFEKLAVHWCNNYGRWKLDSDNYNYYSALTKCKRQYRKVIARMNKILDTTEIKQCYQLWDDINVDNVSKYTVMKQSKLFLCYGNKDEITDVLDFFKDVSKRSCSQKYIERSVPIKSSYSHNEIIQLPISYFVKEAMHILRSCNTNIAYRDVLNSNWEKFSRTFDSYRFYNTLPMVNVSYKMIEKDAEAFYAGVGMSIIIAQKSSFGKRILALENKPTWVNLEDSDDFLSIVEKFSEIIRSQNNTCFCFERGIDMIVTALYESDFLCNKMKLVLFSNGLSGNIEKYYDYMETQFTLMNYYIPKLVLWNLSKTDICEIPGEKVMDNCILISGFSSCLIKYIATLNKDDTAYDVVSRILSGERYEMYSQYMSQLVQKSR</sequence>
<organism evidence="2">
    <name type="scientific">viral metagenome</name>
    <dbReference type="NCBI Taxonomy" id="1070528"/>
    <lineage>
        <taxon>unclassified sequences</taxon>
        <taxon>metagenomes</taxon>
        <taxon>organismal metagenomes</taxon>
    </lineage>
</organism>
<dbReference type="Pfam" id="PF25043">
    <property type="entry name" value="DUF7788"/>
    <property type="match status" value="1"/>
</dbReference>
<dbReference type="AlphaFoldDB" id="A0A6C0LAJ4"/>
<accession>A0A6C0LAJ4</accession>
<name>A0A6C0LAJ4_9ZZZZ</name>
<feature type="domain" description="DUF7788" evidence="1">
    <location>
        <begin position="382"/>
        <end position="549"/>
    </location>
</feature>
<proteinExistence type="predicted"/>
<dbReference type="EMBL" id="MN740443">
    <property type="protein sequence ID" value="QHU26678.1"/>
    <property type="molecule type" value="Genomic_DNA"/>
</dbReference>
<evidence type="ECO:0000259" key="1">
    <source>
        <dbReference type="Pfam" id="PF25043"/>
    </source>
</evidence>
<evidence type="ECO:0000313" key="2">
    <source>
        <dbReference type="EMBL" id="QHU26678.1"/>
    </source>
</evidence>